<gene>
    <name evidence="2" type="ORF">SAMN04515654_14415</name>
</gene>
<dbReference type="Proteomes" id="UP000198945">
    <property type="component" value="Unassembled WGS sequence"/>
</dbReference>
<proteinExistence type="predicted"/>
<sequence>MMNAEKKEVKNNDEGFVVDDDNKATWCLRKIKHFKRKQEKNKELAEKQIKEIEKEIREVEDWLDAENSKLENSIEFMESKLYLYAQQLREENPDLKTQKLPFGQLQFRTQRPKWKYDNDKLLDFAEKNYQDLIKIKKSVDKRKLKSQAKIVDGKVIIEKTGEVVEGVEVVERGEKFKVKTD</sequence>
<evidence type="ECO:0000313" key="2">
    <source>
        <dbReference type="EMBL" id="SDJ32492.1"/>
    </source>
</evidence>
<name>A0A1G8ST92_9FIRM</name>
<dbReference type="InterPro" id="IPR009951">
    <property type="entry name" value="Host-nuc_inhib_Gam"/>
</dbReference>
<dbReference type="SUPFAM" id="SSF161266">
    <property type="entry name" value="Gam-like"/>
    <property type="match status" value="1"/>
</dbReference>
<keyword evidence="1" id="KW-0175">Coiled coil</keyword>
<protein>
    <submittedName>
        <fullName evidence="2">Bacteriophage Mu Gam like protein</fullName>
    </submittedName>
</protein>
<evidence type="ECO:0000313" key="3">
    <source>
        <dbReference type="Proteomes" id="UP000198945"/>
    </source>
</evidence>
<dbReference type="GO" id="GO:0003690">
    <property type="term" value="F:double-stranded DNA binding"/>
    <property type="evidence" value="ECO:0007669"/>
    <property type="project" value="InterPro"/>
</dbReference>
<dbReference type="Pfam" id="PF07352">
    <property type="entry name" value="Phage_Mu_Gam"/>
    <property type="match status" value="1"/>
</dbReference>
<organism evidence="2 3">
    <name type="scientific">Halanaerobium congolense</name>
    <dbReference type="NCBI Taxonomy" id="54121"/>
    <lineage>
        <taxon>Bacteria</taxon>
        <taxon>Bacillati</taxon>
        <taxon>Bacillota</taxon>
        <taxon>Clostridia</taxon>
        <taxon>Halanaerobiales</taxon>
        <taxon>Halanaerobiaceae</taxon>
        <taxon>Halanaerobium</taxon>
    </lineage>
</organism>
<evidence type="ECO:0000256" key="1">
    <source>
        <dbReference type="SAM" id="Coils"/>
    </source>
</evidence>
<dbReference type="EMBL" id="FNEH01000044">
    <property type="protein sequence ID" value="SDJ32492.1"/>
    <property type="molecule type" value="Genomic_DNA"/>
</dbReference>
<accession>A0A1G8ST92</accession>
<reference evidence="2 3" key="1">
    <citation type="submission" date="2016-10" db="EMBL/GenBank/DDBJ databases">
        <authorList>
            <person name="de Groot N.N."/>
        </authorList>
    </citation>
    <scope>NUCLEOTIDE SEQUENCE [LARGE SCALE GENOMIC DNA]</scope>
    <source>
        <strain evidence="2 3">WG7</strain>
    </source>
</reference>
<feature type="coiled-coil region" evidence="1">
    <location>
        <begin position="35"/>
        <end position="69"/>
    </location>
</feature>
<dbReference type="AlphaFoldDB" id="A0A1G8ST92"/>
<dbReference type="GO" id="GO:0042262">
    <property type="term" value="P:DNA protection"/>
    <property type="evidence" value="ECO:0007669"/>
    <property type="project" value="InterPro"/>
</dbReference>
<dbReference type="RefSeq" id="WP_089717777.1">
    <property type="nucleotide sequence ID" value="NZ_FNEH01000044.1"/>
</dbReference>